<organism evidence="2 3">
    <name type="scientific">Actinomadura soli</name>
    <dbReference type="NCBI Taxonomy" id="2508997"/>
    <lineage>
        <taxon>Bacteria</taxon>
        <taxon>Bacillati</taxon>
        <taxon>Actinomycetota</taxon>
        <taxon>Actinomycetes</taxon>
        <taxon>Streptosporangiales</taxon>
        <taxon>Thermomonosporaceae</taxon>
        <taxon>Actinomadura</taxon>
    </lineage>
</organism>
<keyword evidence="3" id="KW-1185">Reference proteome</keyword>
<dbReference type="OrthoDB" id="3543658at2"/>
<evidence type="ECO:0000313" key="2">
    <source>
        <dbReference type="EMBL" id="TMQ90920.1"/>
    </source>
</evidence>
<reference evidence="2 3" key="1">
    <citation type="submission" date="2019-05" db="EMBL/GenBank/DDBJ databases">
        <title>Draft genome sequence of Actinomadura sp. 14C53.</title>
        <authorList>
            <person name="Saricaoglu S."/>
            <person name="Isik K."/>
        </authorList>
    </citation>
    <scope>NUCLEOTIDE SEQUENCE [LARGE SCALE GENOMIC DNA]</scope>
    <source>
        <strain evidence="2 3">14C53</strain>
    </source>
</reference>
<accession>A0A5C4J2D5</accession>
<comment type="caution">
    <text evidence="2">The sequence shown here is derived from an EMBL/GenBank/DDBJ whole genome shotgun (WGS) entry which is preliminary data.</text>
</comment>
<dbReference type="Proteomes" id="UP000309174">
    <property type="component" value="Unassembled WGS sequence"/>
</dbReference>
<dbReference type="EMBL" id="VCKW01000250">
    <property type="protein sequence ID" value="TMQ90920.1"/>
    <property type="molecule type" value="Genomic_DNA"/>
</dbReference>
<dbReference type="AlphaFoldDB" id="A0A5C4J2D5"/>
<dbReference type="RefSeq" id="WP_138649176.1">
    <property type="nucleotide sequence ID" value="NZ_VCKW01000250.1"/>
</dbReference>
<name>A0A5C4J2D5_9ACTN</name>
<evidence type="ECO:0000313" key="3">
    <source>
        <dbReference type="Proteomes" id="UP000309174"/>
    </source>
</evidence>
<evidence type="ECO:0000256" key="1">
    <source>
        <dbReference type="SAM" id="MobiDB-lite"/>
    </source>
</evidence>
<gene>
    <name evidence="2" type="ORF">ETD83_33290</name>
</gene>
<feature type="region of interest" description="Disordered" evidence="1">
    <location>
        <begin position="167"/>
        <end position="194"/>
    </location>
</feature>
<proteinExistence type="predicted"/>
<protein>
    <submittedName>
        <fullName evidence="2">Uncharacterized protein</fullName>
    </submittedName>
</protein>
<sequence>MSQSPDGRPRGRHARPPSEFEIRWTRLAAWPRRSWRHRLAAAGTGLAAVAGLASAAVLALPGGGPDPAGSGAAIAVRSAAPPSPQGSAGAVGDPDEVIDAVPYFETRDPGKRVVKHVTNVRRSGSFVRVYTDLREEDENSRPAVDLCEWTTQFLRDAGDDRPRVFVHGESDGNGSVVLANKQSDKDDCEVAETR</sequence>